<accession>A0AAW0U7B1</accession>
<proteinExistence type="predicted"/>
<keyword evidence="1" id="KW-0812">Transmembrane</keyword>
<feature type="transmembrane region" description="Helical" evidence="1">
    <location>
        <begin position="34"/>
        <end position="51"/>
    </location>
</feature>
<organism evidence="2 3">
    <name type="scientific">Scylla paramamosain</name>
    <name type="common">Mud crab</name>
    <dbReference type="NCBI Taxonomy" id="85552"/>
    <lineage>
        <taxon>Eukaryota</taxon>
        <taxon>Metazoa</taxon>
        <taxon>Ecdysozoa</taxon>
        <taxon>Arthropoda</taxon>
        <taxon>Crustacea</taxon>
        <taxon>Multicrustacea</taxon>
        <taxon>Malacostraca</taxon>
        <taxon>Eumalacostraca</taxon>
        <taxon>Eucarida</taxon>
        <taxon>Decapoda</taxon>
        <taxon>Pleocyemata</taxon>
        <taxon>Brachyura</taxon>
        <taxon>Eubrachyura</taxon>
        <taxon>Portunoidea</taxon>
        <taxon>Portunidae</taxon>
        <taxon>Portuninae</taxon>
        <taxon>Scylla</taxon>
    </lineage>
</organism>
<sequence>MAVVVAGPSRWVLTVVSQWDSLLIAPDGKLEKKVLSAILPLAVKVVVLELTNFRKRNRCDGVISVAKLQHRGWLVLISSWVVVVVLVAVYRGNLTAFLSIPMVASPPTTIQELLDMGYTLSVSRGYSQYHKMKTSPIMHHLEAFKRAELRQDQGILPKEEYITRLQTQPLALLVTVMAVPLVMDKYAETRGAERVCTLQMSSEKLFLEIGGLAFPKNSPIKYLFDQHCYALRSRDTSCFLLYTQGVRLDDSGDIPVFLRSRRYGINWIRATKKGHIPDAACVTPRLGNDELKPLGLPKVGGLLAAWVTGVLIAVVTFLLEVFTSVCGTTKSHMMNSDNGTY</sequence>
<comment type="caution">
    <text evidence="2">The sequence shown here is derived from an EMBL/GenBank/DDBJ whole genome shotgun (WGS) entry which is preliminary data.</text>
</comment>
<protein>
    <recommendedName>
        <fullName evidence="4">Ionotropic glutamate receptor C-terminal domain-containing protein</fullName>
    </recommendedName>
</protein>
<dbReference type="AlphaFoldDB" id="A0AAW0U7B1"/>
<evidence type="ECO:0000313" key="3">
    <source>
        <dbReference type="Proteomes" id="UP001487740"/>
    </source>
</evidence>
<evidence type="ECO:0000313" key="2">
    <source>
        <dbReference type="EMBL" id="KAK8395454.1"/>
    </source>
</evidence>
<gene>
    <name evidence="2" type="ORF">O3P69_006246</name>
</gene>
<dbReference type="Proteomes" id="UP001487740">
    <property type="component" value="Unassembled WGS sequence"/>
</dbReference>
<feature type="transmembrane region" description="Helical" evidence="1">
    <location>
        <begin position="303"/>
        <end position="326"/>
    </location>
</feature>
<dbReference type="Gene3D" id="1.10.287.70">
    <property type="match status" value="1"/>
</dbReference>
<keyword evidence="3" id="KW-1185">Reference proteome</keyword>
<dbReference type="EMBL" id="JARAKH010000018">
    <property type="protein sequence ID" value="KAK8395454.1"/>
    <property type="molecule type" value="Genomic_DNA"/>
</dbReference>
<keyword evidence="1" id="KW-1133">Transmembrane helix</keyword>
<evidence type="ECO:0000256" key="1">
    <source>
        <dbReference type="SAM" id="Phobius"/>
    </source>
</evidence>
<keyword evidence="1" id="KW-0472">Membrane</keyword>
<name>A0AAW0U7B1_SCYPA</name>
<evidence type="ECO:0008006" key="4">
    <source>
        <dbReference type="Google" id="ProtNLM"/>
    </source>
</evidence>
<reference evidence="2 3" key="1">
    <citation type="submission" date="2023-03" db="EMBL/GenBank/DDBJ databases">
        <title>High-quality genome of Scylla paramamosain provides insights in environmental adaptation.</title>
        <authorList>
            <person name="Zhang L."/>
        </authorList>
    </citation>
    <scope>NUCLEOTIDE SEQUENCE [LARGE SCALE GENOMIC DNA]</scope>
    <source>
        <strain evidence="2">LZ_2023a</strain>
        <tissue evidence="2">Muscle</tissue>
    </source>
</reference>
<feature type="transmembrane region" description="Helical" evidence="1">
    <location>
        <begin position="72"/>
        <end position="90"/>
    </location>
</feature>